<proteinExistence type="predicted"/>
<reference evidence="1" key="1">
    <citation type="submission" date="2014-11" db="EMBL/GenBank/DDBJ databases">
        <authorList>
            <person name="Amaro Gonzalez C."/>
        </authorList>
    </citation>
    <scope>NUCLEOTIDE SEQUENCE</scope>
</reference>
<sequence length="12" mass="1630">MTPEHYHYLYYL</sequence>
<dbReference type="EMBL" id="GBXM01079291">
    <property type="protein sequence ID" value="JAH29286.1"/>
    <property type="molecule type" value="Transcribed_RNA"/>
</dbReference>
<accession>A0A0E9RJG9</accession>
<organism evidence="1">
    <name type="scientific">Anguilla anguilla</name>
    <name type="common">European freshwater eel</name>
    <name type="synonym">Muraena anguilla</name>
    <dbReference type="NCBI Taxonomy" id="7936"/>
    <lineage>
        <taxon>Eukaryota</taxon>
        <taxon>Metazoa</taxon>
        <taxon>Chordata</taxon>
        <taxon>Craniata</taxon>
        <taxon>Vertebrata</taxon>
        <taxon>Euteleostomi</taxon>
        <taxon>Actinopterygii</taxon>
        <taxon>Neopterygii</taxon>
        <taxon>Teleostei</taxon>
        <taxon>Anguilliformes</taxon>
        <taxon>Anguillidae</taxon>
        <taxon>Anguilla</taxon>
    </lineage>
</organism>
<evidence type="ECO:0000313" key="1">
    <source>
        <dbReference type="EMBL" id="JAH29286.1"/>
    </source>
</evidence>
<protein>
    <submittedName>
        <fullName evidence="1">Uncharacterized protein</fullName>
    </submittedName>
</protein>
<name>A0A0E9RJG9_ANGAN</name>
<reference evidence="1" key="2">
    <citation type="journal article" date="2015" name="Fish Shellfish Immunol.">
        <title>Early steps in the European eel (Anguilla anguilla)-Vibrio vulnificus interaction in the gills: Role of the RtxA13 toxin.</title>
        <authorList>
            <person name="Callol A."/>
            <person name="Pajuelo D."/>
            <person name="Ebbesson L."/>
            <person name="Teles M."/>
            <person name="MacKenzie S."/>
            <person name="Amaro C."/>
        </authorList>
    </citation>
    <scope>NUCLEOTIDE SEQUENCE</scope>
</reference>